<dbReference type="Proteomes" id="UP000008181">
    <property type="component" value="Chromosome 2"/>
</dbReference>
<evidence type="ECO:0000313" key="2">
    <source>
        <dbReference type="Proteomes" id="UP000008181"/>
    </source>
</evidence>
<sequence>MEDPPTRRGRSYESGTAIESVTVTKMATTAARRAVLDPPFGNLTRSFEAALALVLMMVDSLRSVVINGLQRQIGLTKECLEPKAKASSYTSNTERGAWAATGGTPLFRDMVATPIEISSLEVRDDTGIRSEPVLSYAFIVASPLSIEKAFITITQTRDI</sequence>
<dbReference type="EMBL" id="CP003010">
    <property type="protein sequence ID" value="AEO66504.1"/>
    <property type="molecule type" value="Genomic_DNA"/>
</dbReference>
<dbReference type="RefSeq" id="XP_003652840.1">
    <property type="nucleotide sequence ID" value="XM_003652792.1"/>
</dbReference>
<reference evidence="1 2" key="1">
    <citation type="journal article" date="2011" name="Nat. Biotechnol.">
        <title>Comparative genomic analysis of the thermophilic biomass-degrading fungi Myceliophthora thermophila and Thielavia terrestris.</title>
        <authorList>
            <person name="Berka R.M."/>
            <person name="Grigoriev I.V."/>
            <person name="Otillar R."/>
            <person name="Salamov A."/>
            <person name="Grimwood J."/>
            <person name="Reid I."/>
            <person name="Ishmael N."/>
            <person name="John T."/>
            <person name="Darmond C."/>
            <person name="Moisan M.-C."/>
            <person name="Henrissat B."/>
            <person name="Coutinho P.M."/>
            <person name="Lombard V."/>
            <person name="Natvig D.O."/>
            <person name="Lindquist E."/>
            <person name="Schmutz J."/>
            <person name="Lucas S."/>
            <person name="Harris P."/>
            <person name="Powlowski J."/>
            <person name="Bellemare A."/>
            <person name="Taylor D."/>
            <person name="Butler G."/>
            <person name="de Vries R.P."/>
            <person name="Allijn I.E."/>
            <person name="van den Brink J."/>
            <person name="Ushinsky S."/>
            <person name="Storms R."/>
            <person name="Powell A.J."/>
            <person name="Paulsen I.T."/>
            <person name="Elbourne L.D.H."/>
            <person name="Baker S.E."/>
            <person name="Magnuson J."/>
            <person name="LaBoissiere S."/>
            <person name="Clutterbuck A.J."/>
            <person name="Martinez D."/>
            <person name="Wogulis M."/>
            <person name="de Leon A.L."/>
            <person name="Rey M.W."/>
            <person name="Tsang A."/>
        </authorList>
    </citation>
    <scope>NUCLEOTIDE SEQUENCE [LARGE SCALE GENOMIC DNA]</scope>
    <source>
        <strain evidence="2">ATCC 38088 / NRRL 8126</strain>
    </source>
</reference>
<proteinExistence type="predicted"/>
<dbReference type="GeneID" id="11518472"/>
<dbReference type="AlphaFoldDB" id="G2R107"/>
<dbReference type="KEGG" id="ttt:THITE_2128562"/>
<organism evidence="1 2">
    <name type="scientific">Thermothielavioides terrestris (strain ATCC 38088 / NRRL 8126)</name>
    <name type="common">Thielavia terrestris</name>
    <dbReference type="NCBI Taxonomy" id="578455"/>
    <lineage>
        <taxon>Eukaryota</taxon>
        <taxon>Fungi</taxon>
        <taxon>Dikarya</taxon>
        <taxon>Ascomycota</taxon>
        <taxon>Pezizomycotina</taxon>
        <taxon>Sordariomycetes</taxon>
        <taxon>Sordariomycetidae</taxon>
        <taxon>Sordariales</taxon>
        <taxon>Chaetomiaceae</taxon>
        <taxon>Thermothielavioides</taxon>
        <taxon>Thermothielavioides terrestris</taxon>
    </lineage>
</organism>
<evidence type="ECO:0000313" key="1">
    <source>
        <dbReference type="EMBL" id="AEO66504.1"/>
    </source>
</evidence>
<name>G2R107_THETT</name>
<gene>
    <name evidence="1" type="ORF">THITE_2128562</name>
</gene>
<accession>G2R107</accession>
<protein>
    <submittedName>
        <fullName evidence="1">Uncharacterized protein</fullName>
    </submittedName>
</protein>
<keyword evidence="2" id="KW-1185">Reference proteome</keyword>
<dbReference type="HOGENOM" id="CLU_1662015_0_0_1"/>